<organism evidence="2">
    <name type="scientific">Leptosphaeria maculans (strain JN3 / isolate v23.1.3 / race Av1-4-5-6-7-8)</name>
    <name type="common">Blackleg fungus</name>
    <name type="synonym">Phoma lingam</name>
    <dbReference type="NCBI Taxonomy" id="985895"/>
    <lineage>
        <taxon>Eukaryota</taxon>
        <taxon>Fungi</taxon>
        <taxon>Dikarya</taxon>
        <taxon>Ascomycota</taxon>
        <taxon>Pezizomycotina</taxon>
        <taxon>Dothideomycetes</taxon>
        <taxon>Pleosporomycetidae</taxon>
        <taxon>Pleosporales</taxon>
        <taxon>Pleosporineae</taxon>
        <taxon>Leptosphaeriaceae</taxon>
        <taxon>Plenodomus</taxon>
        <taxon>Plenodomus lingam/Leptosphaeria maculans species complex</taxon>
    </lineage>
</organism>
<keyword evidence="2" id="KW-1185">Reference proteome</keyword>
<accession>E4ZHG9</accession>
<dbReference type="Proteomes" id="UP000002668">
    <property type="component" value="Genome"/>
</dbReference>
<dbReference type="AlphaFoldDB" id="E4ZHG9"/>
<dbReference type="HOGENOM" id="CLU_3377237_0_0_1"/>
<protein>
    <submittedName>
        <fullName evidence="1">Predicted protein</fullName>
    </submittedName>
</protein>
<name>E4ZHG9_LEPMJ</name>
<dbReference type="InParanoid" id="E4ZHG9"/>
<sequence>MLIMARRKMQRVREIKLEGSSVLSPAFAANGAWS</sequence>
<evidence type="ECO:0000313" key="1">
    <source>
        <dbReference type="EMBL" id="CBX90802.1"/>
    </source>
</evidence>
<dbReference type="VEuPathDB" id="FungiDB:LEMA_uP058360.1"/>
<proteinExistence type="predicted"/>
<gene>
    <name evidence="1" type="ORF">LEMA_uP058360.1</name>
</gene>
<reference evidence="2" key="1">
    <citation type="journal article" date="2011" name="Nat. Commun.">
        <title>Effector diversification within compartments of the Leptosphaeria maculans genome affected by Repeat-Induced Point mutations.</title>
        <authorList>
            <person name="Rouxel T."/>
            <person name="Grandaubert J."/>
            <person name="Hane J.K."/>
            <person name="Hoede C."/>
            <person name="van de Wouw A.P."/>
            <person name="Couloux A."/>
            <person name="Dominguez V."/>
            <person name="Anthouard V."/>
            <person name="Bally P."/>
            <person name="Bourras S."/>
            <person name="Cozijnsen A.J."/>
            <person name="Ciuffetti L.M."/>
            <person name="Degrave A."/>
            <person name="Dilmaghani A."/>
            <person name="Duret L."/>
            <person name="Fudal I."/>
            <person name="Goodwin S.B."/>
            <person name="Gout L."/>
            <person name="Glaser N."/>
            <person name="Linglin J."/>
            <person name="Kema G.H.J."/>
            <person name="Lapalu N."/>
            <person name="Lawrence C.B."/>
            <person name="May K."/>
            <person name="Meyer M."/>
            <person name="Ollivier B."/>
            <person name="Poulain J."/>
            <person name="Schoch C.L."/>
            <person name="Simon A."/>
            <person name="Spatafora J.W."/>
            <person name="Stachowiak A."/>
            <person name="Turgeon B.G."/>
            <person name="Tyler B.M."/>
            <person name="Vincent D."/>
            <person name="Weissenbach J."/>
            <person name="Amselem J."/>
            <person name="Quesneville H."/>
            <person name="Oliver R.P."/>
            <person name="Wincker P."/>
            <person name="Balesdent M.-H."/>
            <person name="Howlett B.J."/>
        </authorList>
    </citation>
    <scope>NUCLEOTIDE SEQUENCE [LARGE SCALE GENOMIC DNA]</scope>
    <source>
        <strain evidence="2">JN3 / isolate v23.1.3 / race Av1-4-5-6-7-8</strain>
    </source>
</reference>
<dbReference type="EMBL" id="FP929065">
    <property type="protein sequence ID" value="CBX90802.1"/>
    <property type="molecule type" value="Genomic_DNA"/>
</dbReference>
<evidence type="ECO:0000313" key="2">
    <source>
        <dbReference type="Proteomes" id="UP000002668"/>
    </source>
</evidence>